<dbReference type="NCBIfam" id="TIGR01023">
    <property type="entry name" value="rpmG_bact"/>
    <property type="match status" value="1"/>
</dbReference>
<sequence>MGSAKKKAQMFVKLVSAAGTGFFYVKRKPRQFTEKLEFRKYDPRVNRHVLFTEAKM</sequence>
<dbReference type="STRING" id="57577.A0A2K3JZ45"/>
<dbReference type="NCBIfam" id="NF001860">
    <property type="entry name" value="PRK00595.1"/>
    <property type="match status" value="1"/>
</dbReference>
<dbReference type="Proteomes" id="UP000236291">
    <property type="component" value="Unassembled WGS sequence"/>
</dbReference>
<evidence type="ECO:0000256" key="2">
    <source>
        <dbReference type="ARBA" id="ARBA00022980"/>
    </source>
</evidence>
<evidence type="ECO:0000256" key="1">
    <source>
        <dbReference type="ARBA" id="ARBA00007596"/>
    </source>
</evidence>
<dbReference type="InterPro" id="IPR038584">
    <property type="entry name" value="Ribosomal_bL33_sf"/>
</dbReference>
<comment type="caution">
    <text evidence="5">The sequence shown here is derived from an EMBL/GenBank/DDBJ whole genome shotgun (WGS) entry which is preliminary data.</text>
</comment>
<dbReference type="InterPro" id="IPR011332">
    <property type="entry name" value="Ribosomal_zn-bd"/>
</dbReference>
<accession>A0A2K3JZ45</accession>
<dbReference type="PANTHER" id="PTHR15238">
    <property type="entry name" value="54S RIBOSOMAL PROTEIN L39, MITOCHONDRIAL"/>
    <property type="match status" value="1"/>
</dbReference>
<dbReference type="GO" id="GO:0003735">
    <property type="term" value="F:structural constituent of ribosome"/>
    <property type="evidence" value="ECO:0007669"/>
    <property type="project" value="InterPro"/>
</dbReference>
<dbReference type="Gene3D" id="2.20.28.120">
    <property type="entry name" value="Ribosomal protein L33"/>
    <property type="match status" value="1"/>
</dbReference>
<proteinExistence type="inferred from homology"/>
<reference evidence="5 6" key="1">
    <citation type="journal article" date="2014" name="Am. J. Bot.">
        <title>Genome assembly and annotation for red clover (Trifolium pratense; Fabaceae).</title>
        <authorList>
            <person name="Istvanek J."/>
            <person name="Jaros M."/>
            <person name="Krenek A."/>
            <person name="Repkova J."/>
        </authorList>
    </citation>
    <scope>NUCLEOTIDE SEQUENCE [LARGE SCALE GENOMIC DNA]</scope>
    <source>
        <strain evidence="6">cv. Tatra</strain>
        <tissue evidence="5">Young leaves</tissue>
    </source>
</reference>
<dbReference type="GO" id="GO:0006412">
    <property type="term" value="P:translation"/>
    <property type="evidence" value="ECO:0007669"/>
    <property type="project" value="InterPro"/>
</dbReference>
<evidence type="ECO:0000256" key="3">
    <source>
        <dbReference type="ARBA" id="ARBA00023274"/>
    </source>
</evidence>
<dbReference type="Pfam" id="PF00471">
    <property type="entry name" value="Ribosomal_L33"/>
    <property type="match status" value="1"/>
</dbReference>
<evidence type="ECO:0000313" key="5">
    <source>
        <dbReference type="EMBL" id="PNX59278.1"/>
    </source>
</evidence>
<reference evidence="5 6" key="2">
    <citation type="journal article" date="2017" name="Front. Plant Sci.">
        <title>Gene Classification and Mining of Molecular Markers Useful in Red Clover (Trifolium pratense) Breeding.</title>
        <authorList>
            <person name="Istvanek J."/>
            <person name="Dluhosova J."/>
            <person name="Dluhos P."/>
            <person name="Patkova L."/>
            <person name="Nedelnik J."/>
            <person name="Repkova J."/>
        </authorList>
    </citation>
    <scope>NUCLEOTIDE SEQUENCE [LARGE SCALE GENOMIC DNA]</scope>
    <source>
        <strain evidence="6">cv. Tatra</strain>
        <tissue evidence="5">Young leaves</tissue>
    </source>
</reference>
<keyword evidence="3" id="KW-0687">Ribonucleoprotein</keyword>
<keyword evidence="2 5" id="KW-0689">Ribosomal protein</keyword>
<dbReference type="GO" id="GO:0015934">
    <property type="term" value="C:large ribosomal subunit"/>
    <property type="evidence" value="ECO:0007669"/>
    <property type="project" value="TreeGrafter"/>
</dbReference>
<evidence type="ECO:0000313" key="6">
    <source>
        <dbReference type="Proteomes" id="UP000236291"/>
    </source>
</evidence>
<dbReference type="FunFam" id="2.20.28.120:FF:000006">
    <property type="entry name" value="50S ribosomal protein L33"/>
    <property type="match status" value="1"/>
</dbReference>
<name>A0A2K3JZ45_TRIPR</name>
<dbReference type="InterPro" id="IPR001705">
    <property type="entry name" value="Ribosomal_bL33"/>
</dbReference>
<protein>
    <recommendedName>
        <fullName evidence="4">50S ribosomal protein L33, chloroplastic</fullName>
    </recommendedName>
</protein>
<dbReference type="EMBL" id="ASHM01080377">
    <property type="protein sequence ID" value="PNX59278.1"/>
    <property type="molecule type" value="Genomic_DNA"/>
</dbReference>
<evidence type="ECO:0000256" key="4">
    <source>
        <dbReference type="ARBA" id="ARBA00035429"/>
    </source>
</evidence>
<dbReference type="PANTHER" id="PTHR15238:SF1">
    <property type="entry name" value="LARGE RIBOSOMAL SUBUNIT PROTEIN BL33M"/>
    <property type="match status" value="1"/>
</dbReference>
<dbReference type="GO" id="GO:0005737">
    <property type="term" value="C:cytoplasm"/>
    <property type="evidence" value="ECO:0007669"/>
    <property type="project" value="UniProtKB-ARBA"/>
</dbReference>
<feature type="non-terminal residue" evidence="5">
    <location>
        <position position="56"/>
    </location>
</feature>
<dbReference type="SUPFAM" id="SSF57829">
    <property type="entry name" value="Zn-binding ribosomal proteins"/>
    <property type="match status" value="1"/>
</dbReference>
<gene>
    <name evidence="5" type="ORF">L195_g051336</name>
</gene>
<organism evidence="5 6">
    <name type="scientific">Trifolium pratense</name>
    <name type="common">Red clover</name>
    <dbReference type="NCBI Taxonomy" id="57577"/>
    <lineage>
        <taxon>Eukaryota</taxon>
        <taxon>Viridiplantae</taxon>
        <taxon>Streptophyta</taxon>
        <taxon>Embryophyta</taxon>
        <taxon>Tracheophyta</taxon>
        <taxon>Spermatophyta</taxon>
        <taxon>Magnoliopsida</taxon>
        <taxon>eudicotyledons</taxon>
        <taxon>Gunneridae</taxon>
        <taxon>Pentapetalae</taxon>
        <taxon>rosids</taxon>
        <taxon>fabids</taxon>
        <taxon>Fabales</taxon>
        <taxon>Fabaceae</taxon>
        <taxon>Papilionoideae</taxon>
        <taxon>50 kb inversion clade</taxon>
        <taxon>NPAAA clade</taxon>
        <taxon>Hologalegina</taxon>
        <taxon>IRL clade</taxon>
        <taxon>Trifolieae</taxon>
        <taxon>Trifolium</taxon>
    </lineage>
</organism>
<dbReference type="AlphaFoldDB" id="A0A2K3JZ45"/>
<comment type="similarity">
    <text evidence="1">Belongs to the bacterial ribosomal protein bL33 family.</text>
</comment>